<keyword evidence="9" id="KW-1185">Reference proteome</keyword>
<dbReference type="Proteomes" id="UP001054889">
    <property type="component" value="Unassembled WGS sequence"/>
</dbReference>
<protein>
    <submittedName>
        <fullName evidence="8">Uncharacterized protein</fullName>
    </submittedName>
</protein>
<evidence type="ECO:0000256" key="4">
    <source>
        <dbReference type="ARBA" id="ARBA00022741"/>
    </source>
</evidence>
<proteinExistence type="inferred from homology"/>
<comment type="caution">
    <text evidence="8">The sequence shown here is derived from an EMBL/GenBank/DDBJ whole genome shotgun (WGS) entry which is preliminary data.</text>
</comment>
<dbReference type="Gene3D" id="1.20.5.4130">
    <property type="match status" value="1"/>
</dbReference>
<keyword evidence="4" id="KW-0547">Nucleotide-binding</keyword>
<dbReference type="GO" id="GO:0043531">
    <property type="term" value="F:ADP binding"/>
    <property type="evidence" value="ECO:0007669"/>
    <property type="project" value="InterPro"/>
</dbReference>
<evidence type="ECO:0000256" key="1">
    <source>
        <dbReference type="ARBA" id="ARBA00008894"/>
    </source>
</evidence>
<dbReference type="Pfam" id="PF18052">
    <property type="entry name" value="Rx_N"/>
    <property type="match status" value="1"/>
</dbReference>
<evidence type="ECO:0000259" key="6">
    <source>
        <dbReference type="Pfam" id="PF00931"/>
    </source>
</evidence>
<dbReference type="GO" id="GO:0006952">
    <property type="term" value="P:defense response"/>
    <property type="evidence" value="ECO:0007669"/>
    <property type="project" value="UniProtKB-KW"/>
</dbReference>
<dbReference type="PANTHER" id="PTHR19338">
    <property type="entry name" value="TRANSLOCASE OF INNER MITOCHONDRIAL MEMBRANE 13 HOMOLOG"/>
    <property type="match status" value="1"/>
</dbReference>
<sequence>MAEAVVGVLICKLGEALLNKGAAYGASLLCTETSALKGFFGEIHRAMGWMEIMKAYLRDSEKLRDTNETTDTFVKKIRGLAFRIEDVVDEYEYKLQDGNHGRFAAKMKKRLQHGKAWRRLARELRDINADLEDTARQKNLCAMPEMARYGGGNGHDARSLNPTLCFARNEDLVGIENNAEKLKGWLLDNEVKSKIVTVWGMGGAGKTTLVDHVYKIVKEDFDVATWELYIQGAPELSQVEIEEGALKSLVLFELSGCPELKCLPRGTEYLTALEELCLLDTSEELIEKLRQERDADHACNEELMKIRHIRRVVVK</sequence>
<evidence type="ECO:0000313" key="8">
    <source>
        <dbReference type="EMBL" id="GJN28700.1"/>
    </source>
</evidence>
<evidence type="ECO:0000256" key="5">
    <source>
        <dbReference type="ARBA" id="ARBA00022821"/>
    </source>
</evidence>
<dbReference type="EMBL" id="BQKI01000080">
    <property type="protein sequence ID" value="GJN28700.1"/>
    <property type="molecule type" value="Genomic_DNA"/>
</dbReference>
<evidence type="ECO:0000256" key="2">
    <source>
        <dbReference type="ARBA" id="ARBA00022614"/>
    </source>
</evidence>
<dbReference type="AlphaFoldDB" id="A0AAV5F180"/>
<feature type="domain" description="Disease resistance N-terminal" evidence="7">
    <location>
        <begin position="6"/>
        <end position="102"/>
    </location>
</feature>
<dbReference type="InterPro" id="IPR041118">
    <property type="entry name" value="Rx_N"/>
</dbReference>
<reference evidence="8" key="1">
    <citation type="journal article" date="2018" name="DNA Res.">
        <title>Multiple hybrid de novo genome assembly of finger millet, an orphan allotetraploid crop.</title>
        <authorList>
            <person name="Hatakeyama M."/>
            <person name="Aluri S."/>
            <person name="Balachadran M.T."/>
            <person name="Sivarajan S.R."/>
            <person name="Patrignani A."/>
            <person name="Gruter S."/>
            <person name="Poveda L."/>
            <person name="Shimizu-Inatsugi R."/>
            <person name="Baeten J."/>
            <person name="Francoijs K.J."/>
            <person name="Nataraja K.N."/>
            <person name="Reddy Y.A.N."/>
            <person name="Phadnis S."/>
            <person name="Ravikumar R.L."/>
            <person name="Schlapbach R."/>
            <person name="Sreeman S.M."/>
            <person name="Shimizu K.K."/>
        </authorList>
    </citation>
    <scope>NUCLEOTIDE SEQUENCE</scope>
</reference>
<comment type="similarity">
    <text evidence="1">Belongs to the disease resistance NB-LRR family.</text>
</comment>
<keyword evidence="3" id="KW-0677">Repeat</keyword>
<dbReference type="PANTHER" id="PTHR19338:SF59">
    <property type="entry name" value="OS10G0162832 PROTEIN"/>
    <property type="match status" value="1"/>
</dbReference>
<keyword evidence="5" id="KW-0611">Plant defense</keyword>
<dbReference type="SUPFAM" id="SSF52540">
    <property type="entry name" value="P-loop containing nucleoside triphosphate hydrolases"/>
    <property type="match status" value="1"/>
</dbReference>
<keyword evidence="2" id="KW-0433">Leucine-rich repeat</keyword>
<dbReference type="InterPro" id="IPR027417">
    <property type="entry name" value="P-loop_NTPase"/>
</dbReference>
<feature type="domain" description="NB-ARC" evidence="6">
    <location>
        <begin position="176"/>
        <end position="226"/>
    </location>
</feature>
<evidence type="ECO:0000256" key="3">
    <source>
        <dbReference type="ARBA" id="ARBA00022737"/>
    </source>
</evidence>
<evidence type="ECO:0000259" key="7">
    <source>
        <dbReference type="Pfam" id="PF18052"/>
    </source>
</evidence>
<dbReference type="Gene3D" id="3.40.50.300">
    <property type="entry name" value="P-loop containing nucleotide triphosphate hydrolases"/>
    <property type="match status" value="1"/>
</dbReference>
<accession>A0AAV5F180</accession>
<dbReference type="InterPro" id="IPR038005">
    <property type="entry name" value="RX-like_CC"/>
</dbReference>
<evidence type="ECO:0000313" key="9">
    <source>
        <dbReference type="Proteomes" id="UP001054889"/>
    </source>
</evidence>
<reference evidence="8" key="2">
    <citation type="submission" date="2021-12" db="EMBL/GenBank/DDBJ databases">
        <title>Resequencing data analysis of finger millet.</title>
        <authorList>
            <person name="Hatakeyama M."/>
            <person name="Aluri S."/>
            <person name="Balachadran M.T."/>
            <person name="Sivarajan S.R."/>
            <person name="Poveda L."/>
            <person name="Shimizu-Inatsugi R."/>
            <person name="Schlapbach R."/>
            <person name="Sreeman S.M."/>
            <person name="Shimizu K.K."/>
        </authorList>
    </citation>
    <scope>NUCLEOTIDE SEQUENCE</scope>
</reference>
<dbReference type="InterPro" id="IPR002182">
    <property type="entry name" value="NB-ARC"/>
</dbReference>
<organism evidence="8 9">
    <name type="scientific">Eleusine coracana subsp. coracana</name>
    <dbReference type="NCBI Taxonomy" id="191504"/>
    <lineage>
        <taxon>Eukaryota</taxon>
        <taxon>Viridiplantae</taxon>
        <taxon>Streptophyta</taxon>
        <taxon>Embryophyta</taxon>
        <taxon>Tracheophyta</taxon>
        <taxon>Spermatophyta</taxon>
        <taxon>Magnoliopsida</taxon>
        <taxon>Liliopsida</taxon>
        <taxon>Poales</taxon>
        <taxon>Poaceae</taxon>
        <taxon>PACMAD clade</taxon>
        <taxon>Chloridoideae</taxon>
        <taxon>Cynodonteae</taxon>
        <taxon>Eleusininae</taxon>
        <taxon>Eleusine</taxon>
    </lineage>
</organism>
<dbReference type="Pfam" id="PF00931">
    <property type="entry name" value="NB-ARC"/>
    <property type="match status" value="1"/>
</dbReference>
<dbReference type="CDD" id="cd14798">
    <property type="entry name" value="RX-CC_like"/>
    <property type="match status" value="1"/>
</dbReference>
<gene>
    <name evidence="8" type="primary">gb16857</name>
    <name evidence="8" type="ORF">PR202_gb16857</name>
</gene>
<name>A0AAV5F180_ELECO</name>